<feature type="domain" description="FAD dependent oxidoreductase" evidence="8">
    <location>
        <begin position="3"/>
        <end position="330"/>
    </location>
</feature>
<dbReference type="GO" id="GO:0003884">
    <property type="term" value="F:D-amino-acid oxidase activity"/>
    <property type="evidence" value="ECO:0007669"/>
    <property type="project" value="InterPro"/>
</dbReference>
<keyword evidence="5" id="KW-0560">Oxidoreductase</keyword>
<evidence type="ECO:0000256" key="4">
    <source>
        <dbReference type="ARBA" id="ARBA00022827"/>
    </source>
</evidence>
<comment type="caution">
    <text evidence="9">The sequence shown here is derived from an EMBL/GenBank/DDBJ whole genome shotgun (WGS) entry which is preliminary data.</text>
</comment>
<evidence type="ECO:0000313" key="9">
    <source>
        <dbReference type="EMBL" id="KAK4466831.1"/>
    </source>
</evidence>
<proteinExistence type="inferred from homology"/>
<evidence type="ECO:0000256" key="5">
    <source>
        <dbReference type="ARBA" id="ARBA00023002"/>
    </source>
</evidence>
<dbReference type="PANTHER" id="PTHR11530">
    <property type="entry name" value="D-AMINO ACID OXIDASE"/>
    <property type="match status" value="1"/>
</dbReference>
<dbReference type="InterPro" id="IPR006076">
    <property type="entry name" value="FAD-dep_OxRdtase"/>
</dbReference>
<evidence type="ECO:0000313" key="10">
    <source>
        <dbReference type="Proteomes" id="UP001321749"/>
    </source>
</evidence>
<dbReference type="AlphaFoldDB" id="A0AAV9I587"/>
<dbReference type="Gene3D" id="3.40.50.720">
    <property type="entry name" value="NAD(P)-binding Rossmann-like Domain"/>
    <property type="match status" value="1"/>
</dbReference>
<keyword evidence="3" id="KW-0285">Flavoprotein</keyword>
<dbReference type="SUPFAM" id="SSF51971">
    <property type="entry name" value="Nucleotide-binding domain"/>
    <property type="match status" value="1"/>
</dbReference>
<accession>A0AAV9I587</accession>
<dbReference type="GO" id="GO:0019478">
    <property type="term" value="P:D-amino acid catabolic process"/>
    <property type="evidence" value="ECO:0007669"/>
    <property type="project" value="TreeGrafter"/>
</dbReference>
<dbReference type="PANTHER" id="PTHR11530:SF11">
    <property type="entry name" value="D-ASPARTATE OXIDASE"/>
    <property type="match status" value="1"/>
</dbReference>
<feature type="binding site" evidence="6">
    <location>
        <position position="287"/>
    </location>
    <ligand>
        <name>D-dopa</name>
        <dbReference type="ChEBI" id="CHEBI:149689"/>
    </ligand>
</feature>
<dbReference type="GO" id="GO:0071949">
    <property type="term" value="F:FAD binding"/>
    <property type="evidence" value="ECO:0007669"/>
    <property type="project" value="InterPro"/>
</dbReference>
<dbReference type="Gene3D" id="3.30.9.10">
    <property type="entry name" value="D-Amino Acid Oxidase, subunit A, domain 2"/>
    <property type="match status" value="1"/>
</dbReference>
<comment type="cofactor">
    <cofactor evidence="1 6">
        <name>FAD</name>
        <dbReference type="ChEBI" id="CHEBI:57692"/>
    </cofactor>
</comment>
<evidence type="ECO:0000256" key="1">
    <source>
        <dbReference type="ARBA" id="ARBA00001974"/>
    </source>
</evidence>
<sequence length="338" mass="36896">MARITILGAGITSLSIAYSLPKSHRITILASDLPGDLPHSQTWASPHACAGWVALGGLNPLEEQMQLDALCFLRRLAITNPESGVRRARVTDVHDEPDANGPWYRNRVPGYSEQEQQSQEGKDGSASLVTSYGSVVIDPSVLLPWLRRELESQGVEFVRVGRVERLSELGFAGGDVVVNASGLGSLALADVADDQVVSDRTYTVRVRSRFEGMFVRRGKGHQYTYVFGRGDGTAVLGGISDPVGDKVRTSEEVRAEIIRRAHENLAEYFPSADPSDYEVVEDMVGIRPLRFAGVRVEKETIGGQNVVHAYGTTIGGYIHSFGLARQAARLVDDFLFQL</sequence>
<evidence type="ECO:0000259" key="8">
    <source>
        <dbReference type="Pfam" id="PF01266"/>
    </source>
</evidence>
<protein>
    <submittedName>
        <fullName evidence="9">FAD dependent oxidoreductase</fullName>
    </submittedName>
</protein>
<dbReference type="Proteomes" id="UP001321749">
    <property type="component" value="Unassembled WGS sequence"/>
</dbReference>
<feature type="region of interest" description="Disordered" evidence="7">
    <location>
        <begin position="86"/>
        <end position="126"/>
    </location>
</feature>
<reference evidence="9" key="1">
    <citation type="journal article" date="2023" name="Mol. Phylogenet. Evol.">
        <title>Genome-scale phylogeny and comparative genomics of the fungal order Sordariales.</title>
        <authorList>
            <person name="Hensen N."/>
            <person name="Bonometti L."/>
            <person name="Westerberg I."/>
            <person name="Brannstrom I.O."/>
            <person name="Guillou S."/>
            <person name="Cros-Aarteil S."/>
            <person name="Calhoun S."/>
            <person name="Haridas S."/>
            <person name="Kuo A."/>
            <person name="Mondo S."/>
            <person name="Pangilinan J."/>
            <person name="Riley R."/>
            <person name="LaButti K."/>
            <person name="Andreopoulos B."/>
            <person name="Lipzen A."/>
            <person name="Chen C."/>
            <person name="Yan M."/>
            <person name="Daum C."/>
            <person name="Ng V."/>
            <person name="Clum A."/>
            <person name="Steindorff A."/>
            <person name="Ohm R.A."/>
            <person name="Martin F."/>
            <person name="Silar P."/>
            <person name="Natvig D.O."/>
            <person name="Lalanne C."/>
            <person name="Gautier V."/>
            <person name="Ament-Velasquez S.L."/>
            <person name="Kruys A."/>
            <person name="Hutchinson M.I."/>
            <person name="Powell A.J."/>
            <person name="Barry K."/>
            <person name="Miller A.N."/>
            <person name="Grigoriev I.V."/>
            <person name="Debuchy R."/>
            <person name="Gladieux P."/>
            <person name="Hiltunen Thoren M."/>
            <person name="Johannesson H."/>
        </authorList>
    </citation>
    <scope>NUCLEOTIDE SEQUENCE</scope>
    <source>
        <strain evidence="9">PSN324</strain>
    </source>
</reference>
<dbReference type="EMBL" id="MU864929">
    <property type="protein sequence ID" value="KAK4466831.1"/>
    <property type="molecule type" value="Genomic_DNA"/>
</dbReference>
<dbReference type="PIRSF" id="PIRSF000189">
    <property type="entry name" value="D-aa_oxidase"/>
    <property type="match status" value="1"/>
</dbReference>
<comment type="similarity">
    <text evidence="2">Belongs to the DAMOX/DASOX family.</text>
</comment>
<evidence type="ECO:0000256" key="7">
    <source>
        <dbReference type="SAM" id="MobiDB-lite"/>
    </source>
</evidence>
<keyword evidence="4 6" id="KW-0274">FAD</keyword>
<keyword evidence="10" id="KW-1185">Reference proteome</keyword>
<organism evidence="9 10">
    <name type="scientific">Cladorrhinum samala</name>
    <dbReference type="NCBI Taxonomy" id="585594"/>
    <lineage>
        <taxon>Eukaryota</taxon>
        <taxon>Fungi</taxon>
        <taxon>Dikarya</taxon>
        <taxon>Ascomycota</taxon>
        <taxon>Pezizomycotina</taxon>
        <taxon>Sordariomycetes</taxon>
        <taxon>Sordariomycetidae</taxon>
        <taxon>Sordariales</taxon>
        <taxon>Podosporaceae</taxon>
        <taxon>Cladorrhinum</taxon>
    </lineage>
</organism>
<gene>
    <name evidence="9" type="ORF">QBC42DRAFT_318946</name>
</gene>
<name>A0AAV9I587_9PEZI</name>
<evidence type="ECO:0000256" key="2">
    <source>
        <dbReference type="ARBA" id="ARBA00006730"/>
    </source>
</evidence>
<evidence type="ECO:0000256" key="3">
    <source>
        <dbReference type="ARBA" id="ARBA00022630"/>
    </source>
</evidence>
<reference evidence="9" key="2">
    <citation type="submission" date="2023-06" db="EMBL/GenBank/DDBJ databases">
        <authorList>
            <consortium name="Lawrence Berkeley National Laboratory"/>
            <person name="Mondo S.J."/>
            <person name="Hensen N."/>
            <person name="Bonometti L."/>
            <person name="Westerberg I."/>
            <person name="Brannstrom I.O."/>
            <person name="Guillou S."/>
            <person name="Cros-Aarteil S."/>
            <person name="Calhoun S."/>
            <person name="Haridas S."/>
            <person name="Kuo A."/>
            <person name="Pangilinan J."/>
            <person name="Riley R."/>
            <person name="Labutti K."/>
            <person name="Andreopoulos B."/>
            <person name="Lipzen A."/>
            <person name="Chen C."/>
            <person name="Yanf M."/>
            <person name="Daum C."/>
            <person name="Ng V."/>
            <person name="Clum A."/>
            <person name="Steindorff A."/>
            <person name="Ohm R."/>
            <person name="Martin F."/>
            <person name="Silar P."/>
            <person name="Natvig D."/>
            <person name="Lalanne C."/>
            <person name="Gautier V."/>
            <person name="Ament-Velasquez S.L."/>
            <person name="Kruys A."/>
            <person name="Hutchinson M.I."/>
            <person name="Powell A.J."/>
            <person name="Barry K."/>
            <person name="Miller A.N."/>
            <person name="Grigoriev I.V."/>
            <person name="Debuchy R."/>
            <person name="Gladieux P."/>
            <person name="Thoren M.H."/>
            <person name="Johannesson H."/>
        </authorList>
    </citation>
    <scope>NUCLEOTIDE SEQUENCE</scope>
    <source>
        <strain evidence="9">PSN324</strain>
    </source>
</reference>
<feature type="binding site" evidence="6">
    <location>
        <position position="163"/>
    </location>
    <ligand>
        <name>FAD</name>
        <dbReference type="ChEBI" id="CHEBI:57692"/>
    </ligand>
</feature>
<evidence type="ECO:0000256" key="6">
    <source>
        <dbReference type="PIRSR" id="PIRSR000189-1"/>
    </source>
</evidence>
<dbReference type="Pfam" id="PF01266">
    <property type="entry name" value="DAO"/>
    <property type="match status" value="1"/>
</dbReference>
<dbReference type="SUPFAM" id="SSF54373">
    <property type="entry name" value="FAD-linked reductases, C-terminal domain"/>
    <property type="match status" value="1"/>
</dbReference>
<dbReference type="GO" id="GO:0005737">
    <property type="term" value="C:cytoplasm"/>
    <property type="evidence" value="ECO:0007669"/>
    <property type="project" value="TreeGrafter"/>
</dbReference>
<dbReference type="InterPro" id="IPR023209">
    <property type="entry name" value="DAO"/>
</dbReference>